<sequence length="53" mass="5900">MYLVCSHLNLCAPNPRPDERLLAKLGTIKLENKDVELNIALHAFVVLDADGVR</sequence>
<dbReference type="AlphaFoldDB" id="A0A183EVF5"/>
<evidence type="ECO:0000313" key="2">
    <source>
        <dbReference type="Proteomes" id="UP000271098"/>
    </source>
</evidence>
<protein>
    <submittedName>
        <fullName evidence="3">AraC family transcriptional regulator</fullName>
    </submittedName>
</protein>
<dbReference type="Proteomes" id="UP000271098">
    <property type="component" value="Unassembled WGS sequence"/>
</dbReference>
<name>A0A183EVF5_9BILA</name>
<proteinExistence type="predicted"/>
<keyword evidence="2" id="KW-1185">Reference proteome</keyword>
<dbReference type="EMBL" id="UYRT01103134">
    <property type="protein sequence ID" value="VDN43546.1"/>
    <property type="molecule type" value="Genomic_DNA"/>
</dbReference>
<reference evidence="1 2" key="2">
    <citation type="submission" date="2018-11" db="EMBL/GenBank/DDBJ databases">
        <authorList>
            <consortium name="Pathogen Informatics"/>
        </authorList>
    </citation>
    <scope>NUCLEOTIDE SEQUENCE [LARGE SCALE GENOMIC DNA]</scope>
</reference>
<evidence type="ECO:0000313" key="3">
    <source>
        <dbReference type="WBParaSite" id="GPUH_0002497601-mRNA-1"/>
    </source>
</evidence>
<dbReference type="OrthoDB" id="9938362at2759"/>
<organism evidence="3">
    <name type="scientific">Gongylonema pulchrum</name>
    <dbReference type="NCBI Taxonomy" id="637853"/>
    <lineage>
        <taxon>Eukaryota</taxon>
        <taxon>Metazoa</taxon>
        <taxon>Ecdysozoa</taxon>
        <taxon>Nematoda</taxon>
        <taxon>Chromadorea</taxon>
        <taxon>Rhabditida</taxon>
        <taxon>Spirurina</taxon>
        <taxon>Spiruromorpha</taxon>
        <taxon>Spiruroidea</taxon>
        <taxon>Gongylonematidae</taxon>
        <taxon>Gongylonema</taxon>
    </lineage>
</organism>
<accession>A0A183EVF5</accession>
<dbReference type="WBParaSite" id="GPUH_0002497601-mRNA-1">
    <property type="protein sequence ID" value="GPUH_0002497601-mRNA-1"/>
    <property type="gene ID" value="GPUH_0002497601"/>
</dbReference>
<gene>
    <name evidence="1" type="ORF">GPUH_LOCUS24948</name>
</gene>
<reference evidence="3" key="1">
    <citation type="submission" date="2016-06" db="UniProtKB">
        <authorList>
            <consortium name="WormBaseParasite"/>
        </authorList>
    </citation>
    <scope>IDENTIFICATION</scope>
</reference>
<evidence type="ECO:0000313" key="1">
    <source>
        <dbReference type="EMBL" id="VDN43546.1"/>
    </source>
</evidence>